<dbReference type="InterPro" id="IPR051533">
    <property type="entry name" value="WaaL-like"/>
</dbReference>
<keyword evidence="3 5" id="KW-1133">Transmembrane helix</keyword>
<evidence type="ECO:0000256" key="4">
    <source>
        <dbReference type="ARBA" id="ARBA00023136"/>
    </source>
</evidence>
<protein>
    <submittedName>
        <fullName evidence="7">O-antigen polymerase</fullName>
    </submittedName>
</protein>
<evidence type="ECO:0000256" key="3">
    <source>
        <dbReference type="ARBA" id="ARBA00022989"/>
    </source>
</evidence>
<reference evidence="7 8" key="1">
    <citation type="journal article" date="2011" name="Stand. Genomic Sci.">
        <title>Complete genome sequence of Marivirga tractuosa type strain (H-43).</title>
        <authorList>
            <person name="Pagani I."/>
            <person name="Chertkov O."/>
            <person name="Lapidus A."/>
            <person name="Lucas S."/>
            <person name="Del Rio T.G."/>
            <person name="Tice H."/>
            <person name="Copeland A."/>
            <person name="Cheng J.F."/>
            <person name="Nolan M."/>
            <person name="Saunders E."/>
            <person name="Pitluck S."/>
            <person name="Held B."/>
            <person name="Goodwin L."/>
            <person name="Liolios K."/>
            <person name="Ovchinikova G."/>
            <person name="Ivanova N."/>
            <person name="Mavromatis K."/>
            <person name="Pati A."/>
            <person name="Chen A."/>
            <person name="Palaniappan K."/>
            <person name="Land M."/>
            <person name="Hauser L."/>
            <person name="Jeffries C.D."/>
            <person name="Detter J.C."/>
            <person name="Han C."/>
            <person name="Tapia R."/>
            <person name="Ngatchou-Djao O.D."/>
            <person name="Rohde M."/>
            <person name="Goker M."/>
            <person name="Spring S."/>
            <person name="Sikorski J."/>
            <person name="Woyke T."/>
            <person name="Bristow J."/>
            <person name="Eisen J.A."/>
            <person name="Markowitz V."/>
            <person name="Hugenholtz P."/>
            <person name="Klenk H.P."/>
            <person name="Kyrpides N.C."/>
        </authorList>
    </citation>
    <scope>NUCLEOTIDE SEQUENCE [LARGE SCALE GENOMIC DNA]</scope>
    <source>
        <strain evidence="8">ATCC 23168 / DSM 4126 / NBRC 15989 / NCIMB 1408 / VKM B-1430 / H-43</strain>
    </source>
</reference>
<feature type="transmembrane region" description="Helical" evidence="5">
    <location>
        <begin position="129"/>
        <end position="148"/>
    </location>
</feature>
<feature type="transmembrane region" description="Helical" evidence="5">
    <location>
        <begin position="272"/>
        <end position="290"/>
    </location>
</feature>
<feature type="transmembrane region" description="Helical" evidence="5">
    <location>
        <begin position="87"/>
        <end position="109"/>
    </location>
</feature>
<dbReference type="GO" id="GO:0016020">
    <property type="term" value="C:membrane"/>
    <property type="evidence" value="ECO:0007669"/>
    <property type="project" value="UniProtKB-SubCell"/>
</dbReference>
<evidence type="ECO:0000256" key="5">
    <source>
        <dbReference type="SAM" id="Phobius"/>
    </source>
</evidence>
<dbReference type="PANTHER" id="PTHR37422">
    <property type="entry name" value="TEICHURONIC ACID BIOSYNTHESIS PROTEIN TUAE"/>
    <property type="match status" value="1"/>
</dbReference>
<dbReference type="InterPro" id="IPR007016">
    <property type="entry name" value="O-antigen_ligase-rel_domated"/>
</dbReference>
<evidence type="ECO:0000256" key="1">
    <source>
        <dbReference type="ARBA" id="ARBA00004141"/>
    </source>
</evidence>
<evidence type="ECO:0000313" key="8">
    <source>
        <dbReference type="Proteomes" id="UP000008720"/>
    </source>
</evidence>
<evidence type="ECO:0000313" key="7">
    <source>
        <dbReference type="EMBL" id="ADR22634.1"/>
    </source>
</evidence>
<keyword evidence="2 5" id="KW-0812">Transmembrane</keyword>
<feature type="transmembrane region" description="Helical" evidence="5">
    <location>
        <begin position="191"/>
        <end position="209"/>
    </location>
</feature>
<feature type="transmembrane region" description="Helical" evidence="5">
    <location>
        <begin position="29"/>
        <end position="52"/>
    </location>
</feature>
<evidence type="ECO:0000256" key="2">
    <source>
        <dbReference type="ARBA" id="ARBA00022692"/>
    </source>
</evidence>
<dbReference type="Proteomes" id="UP000008720">
    <property type="component" value="Chromosome"/>
</dbReference>
<accession>E4TQB1</accession>
<feature type="domain" description="O-antigen ligase-related" evidence="6">
    <location>
        <begin position="155"/>
        <end position="289"/>
    </location>
</feature>
<name>E4TQB1_MARTH</name>
<evidence type="ECO:0000259" key="6">
    <source>
        <dbReference type="Pfam" id="PF04932"/>
    </source>
</evidence>
<organism evidence="7 8">
    <name type="scientific">Marivirga tractuosa (strain ATCC 23168 / DSM 4126 / NBRC 15989 / NCIMB 1408 / VKM B-1430 / H-43)</name>
    <name type="common">Microscilla tractuosa</name>
    <name type="synonym">Flexibacter tractuosus</name>
    <dbReference type="NCBI Taxonomy" id="643867"/>
    <lineage>
        <taxon>Bacteria</taxon>
        <taxon>Pseudomonadati</taxon>
        <taxon>Bacteroidota</taxon>
        <taxon>Cytophagia</taxon>
        <taxon>Cytophagales</taxon>
        <taxon>Marivirgaceae</taxon>
        <taxon>Marivirga</taxon>
    </lineage>
</organism>
<dbReference type="HOGENOM" id="CLU_766831_0_0_10"/>
<dbReference type="AlphaFoldDB" id="E4TQB1"/>
<feature type="transmembrane region" description="Helical" evidence="5">
    <location>
        <begin position="168"/>
        <end position="185"/>
    </location>
</feature>
<dbReference type="eggNOG" id="COG3307">
    <property type="taxonomic scope" value="Bacteria"/>
</dbReference>
<proteinExistence type="predicted"/>
<comment type="subcellular location">
    <subcellularLocation>
        <location evidence="1">Membrane</location>
        <topology evidence="1">Multi-pass membrane protein</topology>
    </subcellularLocation>
</comment>
<gene>
    <name evidence="7" type="ordered locus">Ftrac_2656</name>
</gene>
<dbReference type="Pfam" id="PF04932">
    <property type="entry name" value="Wzy_C"/>
    <property type="match status" value="1"/>
</dbReference>
<dbReference type="RefSeq" id="WP_013454777.1">
    <property type="nucleotide sequence ID" value="NC_014759.1"/>
</dbReference>
<dbReference type="STRING" id="643867.Ftrac_2656"/>
<keyword evidence="4 5" id="KW-0472">Membrane</keyword>
<dbReference type="EMBL" id="CP002349">
    <property type="protein sequence ID" value="ADR22634.1"/>
    <property type="molecule type" value="Genomic_DNA"/>
</dbReference>
<dbReference type="PANTHER" id="PTHR37422:SF17">
    <property type="entry name" value="O-ANTIGEN LIGASE"/>
    <property type="match status" value="1"/>
</dbReference>
<sequence>MVVLLIVLSIMSIIFKKRSITRKKLRKDFFSSFSLFYVVVVLSLIVNSTIVWDAQLETKAALFFMWFTFIPLNNSNKEFILYKINQIFSHVIFLVCLLFLSSSLYFYFLESGNDYWLHRDLITIFIGRIHPGYLSLYIVHVIFFQLIVRKNYTYIILMVPLLMLKSKTVILSIVVLLILLVVIRGPKMTKANILVIALFLILVSSFIFFNERFLSFDYISGKIYQWHTALVIFLDNPILGVGIHEISSEIILSYEKIGYGAGIQFGYNSHNLFLHILSVTGILGFITFLIPFIRSYKSNRSKFSKKSPMHMFIFSIVLNFFIFSFFENLLSAQKGVLYFSLMINICLSLDLKRIDNASNPS</sequence>
<feature type="transmembrane region" description="Helical" evidence="5">
    <location>
        <begin position="58"/>
        <end position="75"/>
    </location>
</feature>
<dbReference type="KEGG" id="mtt:Ftrac_2656"/>
<keyword evidence="8" id="KW-1185">Reference proteome</keyword>
<feature type="transmembrane region" description="Helical" evidence="5">
    <location>
        <begin position="311"/>
        <end position="329"/>
    </location>
</feature>